<evidence type="ECO:0000256" key="4">
    <source>
        <dbReference type="ARBA" id="ARBA00012855"/>
    </source>
</evidence>
<dbReference type="PROSITE" id="PS00521">
    <property type="entry name" value="P5CR"/>
    <property type="match status" value="1"/>
</dbReference>
<dbReference type="OrthoDB" id="10263291at2759"/>
<evidence type="ECO:0000256" key="7">
    <source>
        <dbReference type="ARBA" id="ARBA00022605"/>
    </source>
</evidence>
<keyword evidence="10 13" id="KW-0560">Oxidoreductase</keyword>
<comment type="catalytic activity">
    <reaction evidence="11">
        <text>L-proline + NAD(+) = (S)-1-pyrroline-5-carboxylate + NADH + 2 H(+)</text>
        <dbReference type="Rhea" id="RHEA:14105"/>
        <dbReference type="ChEBI" id="CHEBI:15378"/>
        <dbReference type="ChEBI" id="CHEBI:17388"/>
        <dbReference type="ChEBI" id="CHEBI:57540"/>
        <dbReference type="ChEBI" id="CHEBI:57945"/>
        <dbReference type="ChEBI" id="CHEBI:60039"/>
        <dbReference type="EC" id="1.5.1.2"/>
    </reaction>
</comment>
<dbReference type="NCBIfam" id="TIGR00112">
    <property type="entry name" value="proC"/>
    <property type="match status" value="1"/>
</dbReference>
<evidence type="ECO:0000256" key="9">
    <source>
        <dbReference type="ARBA" id="ARBA00022857"/>
    </source>
</evidence>
<dbReference type="InterPro" id="IPR008927">
    <property type="entry name" value="6-PGluconate_DH-like_C_sf"/>
</dbReference>
<keyword evidence="7 13" id="KW-0028">Amino-acid biosynthesis</keyword>
<comment type="pathway">
    <text evidence="2 13">Amino-acid biosynthesis; L-proline biosynthesis; L-proline from L-glutamate 5-semialdehyde: step 1/1.</text>
</comment>
<accession>A0A250X7K1</accession>
<comment type="similarity">
    <text evidence="3 13">Belongs to the pyrroline-5-carboxylate reductase family.</text>
</comment>
<dbReference type="STRING" id="1157962.A0A250X7K1"/>
<name>A0A250X7K1_9CHLO</name>
<organism evidence="16 17">
    <name type="scientific">Chlamydomonas eustigma</name>
    <dbReference type="NCBI Taxonomy" id="1157962"/>
    <lineage>
        <taxon>Eukaryota</taxon>
        <taxon>Viridiplantae</taxon>
        <taxon>Chlorophyta</taxon>
        <taxon>core chlorophytes</taxon>
        <taxon>Chlorophyceae</taxon>
        <taxon>CS clade</taxon>
        <taxon>Chlamydomonadales</taxon>
        <taxon>Chlamydomonadaceae</taxon>
        <taxon>Chlamydomonas</taxon>
    </lineage>
</organism>
<evidence type="ECO:0000256" key="1">
    <source>
        <dbReference type="ARBA" id="ARBA00004496"/>
    </source>
</evidence>
<comment type="subcellular location">
    <subcellularLocation>
        <location evidence="1">Cytoplasm</location>
    </subcellularLocation>
</comment>
<evidence type="ECO:0000256" key="8">
    <source>
        <dbReference type="ARBA" id="ARBA00022650"/>
    </source>
</evidence>
<evidence type="ECO:0000256" key="10">
    <source>
        <dbReference type="ARBA" id="ARBA00023002"/>
    </source>
</evidence>
<dbReference type="InterPro" id="IPR028939">
    <property type="entry name" value="P5C_Rdtase_cat_N"/>
</dbReference>
<comment type="catalytic activity">
    <reaction evidence="12 13">
        <text>L-proline + NADP(+) = (S)-1-pyrroline-5-carboxylate + NADPH + 2 H(+)</text>
        <dbReference type="Rhea" id="RHEA:14109"/>
        <dbReference type="ChEBI" id="CHEBI:15378"/>
        <dbReference type="ChEBI" id="CHEBI:17388"/>
        <dbReference type="ChEBI" id="CHEBI:57783"/>
        <dbReference type="ChEBI" id="CHEBI:58349"/>
        <dbReference type="ChEBI" id="CHEBI:60039"/>
        <dbReference type="EC" id="1.5.1.2"/>
    </reaction>
</comment>
<evidence type="ECO:0000256" key="6">
    <source>
        <dbReference type="ARBA" id="ARBA00022490"/>
    </source>
</evidence>
<dbReference type="InterPro" id="IPR029036">
    <property type="entry name" value="P5CR_dimer"/>
</dbReference>
<gene>
    <name evidence="16" type="ORF">CEUSTIGMA_g6498.t1</name>
</gene>
<evidence type="ECO:0000256" key="13">
    <source>
        <dbReference type="RuleBase" id="RU003903"/>
    </source>
</evidence>
<feature type="domain" description="Pyrroline-5-carboxylate reductase catalytic N-terminal" evidence="14">
    <location>
        <begin position="86"/>
        <end position="180"/>
    </location>
</feature>
<dbReference type="GO" id="GO:0004735">
    <property type="term" value="F:pyrroline-5-carboxylate reductase activity"/>
    <property type="evidence" value="ECO:0007669"/>
    <property type="project" value="UniProtKB-EC"/>
</dbReference>
<reference evidence="16 17" key="1">
    <citation type="submission" date="2017-08" db="EMBL/GenBank/DDBJ databases">
        <title>Acidophilic green algal genome provides insights into adaptation to an acidic environment.</title>
        <authorList>
            <person name="Hirooka S."/>
            <person name="Hirose Y."/>
            <person name="Kanesaki Y."/>
            <person name="Higuchi S."/>
            <person name="Fujiwara T."/>
            <person name="Onuma R."/>
            <person name="Era A."/>
            <person name="Ohbayashi R."/>
            <person name="Uzuka A."/>
            <person name="Nozaki H."/>
            <person name="Yoshikawa H."/>
            <person name="Miyagishima S.Y."/>
        </authorList>
    </citation>
    <scope>NUCLEOTIDE SEQUENCE [LARGE SCALE GENOMIC DNA]</scope>
    <source>
        <strain evidence="16 17">NIES-2499</strain>
    </source>
</reference>
<dbReference type="InterPro" id="IPR053790">
    <property type="entry name" value="P5CR-like_CS"/>
</dbReference>
<evidence type="ECO:0000259" key="15">
    <source>
        <dbReference type="Pfam" id="PF14748"/>
    </source>
</evidence>
<keyword evidence="9 13" id="KW-0521">NADP</keyword>
<dbReference type="GO" id="GO:0055129">
    <property type="term" value="P:L-proline biosynthetic process"/>
    <property type="evidence" value="ECO:0007669"/>
    <property type="project" value="UniProtKB-UniPathway"/>
</dbReference>
<dbReference type="HAMAP" id="MF_01925">
    <property type="entry name" value="P5C_reductase"/>
    <property type="match status" value="1"/>
</dbReference>
<evidence type="ECO:0000256" key="3">
    <source>
        <dbReference type="ARBA" id="ARBA00005525"/>
    </source>
</evidence>
<feature type="domain" description="Pyrroline-5-carboxylate reductase dimerisation" evidence="15">
    <location>
        <begin position="243"/>
        <end position="347"/>
    </location>
</feature>
<keyword evidence="17" id="KW-1185">Reference proteome</keyword>
<evidence type="ECO:0000259" key="14">
    <source>
        <dbReference type="Pfam" id="PF03807"/>
    </source>
</evidence>
<proteinExistence type="inferred from homology"/>
<comment type="caution">
    <text evidence="16">The sequence shown here is derived from an EMBL/GenBank/DDBJ whole genome shotgun (WGS) entry which is preliminary data.</text>
</comment>
<protein>
    <recommendedName>
        <fullName evidence="5 13">Pyrroline-5-carboxylate reductase</fullName>
        <ecNumber evidence="4 13">1.5.1.2</ecNumber>
    </recommendedName>
</protein>
<sequence>MFLSAAARFSLIRLSNKKLLPSQQVQLLSNDNTVSRPLFTSVSASFAYRRAPRRALDFKGTACDLKKQSEPFVEELLTGDMSVSKRLGFIGSGQMAESLARGLIEKGMVTGSQISCSDPSPARKDLFKTFGASPYESNVDVASNSDVIFVAVKPQHVAVVLQEIRPVLKSTHTIISIAAGITLETLLSAAGSDAKVVRVMPNTPCLVGETAAAMCLGGKADVEDEKLVRLLFEAVGKIFTVDEKLLSAVTGLSGSGPAYVFMMIEALADGGVRAGLPRDISQALAAQTVLGSAKMVLETGKHPGALKDMVTSPGGTTIAGVHELEKGGIRASFINAVVAATNRADELSKL</sequence>
<dbReference type="SUPFAM" id="SSF48179">
    <property type="entry name" value="6-phosphogluconate dehydrogenase C-terminal domain-like"/>
    <property type="match status" value="1"/>
</dbReference>
<evidence type="ECO:0000256" key="11">
    <source>
        <dbReference type="ARBA" id="ARBA00050547"/>
    </source>
</evidence>
<evidence type="ECO:0000313" key="17">
    <source>
        <dbReference type="Proteomes" id="UP000232323"/>
    </source>
</evidence>
<dbReference type="PANTHER" id="PTHR11645:SF0">
    <property type="entry name" value="PYRROLINE-5-CARBOXYLATE REDUCTASE 3"/>
    <property type="match status" value="1"/>
</dbReference>
<dbReference type="SUPFAM" id="SSF51735">
    <property type="entry name" value="NAD(P)-binding Rossmann-fold domains"/>
    <property type="match status" value="1"/>
</dbReference>
<dbReference type="EMBL" id="BEGY01000038">
    <property type="protein sequence ID" value="GAX79058.1"/>
    <property type="molecule type" value="Genomic_DNA"/>
</dbReference>
<dbReference type="InterPro" id="IPR036291">
    <property type="entry name" value="NAD(P)-bd_dom_sf"/>
</dbReference>
<dbReference type="FunFam" id="1.10.3730.10:FF:000001">
    <property type="entry name" value="Pyrroline-5-carboxylate reductase"/>
    <property type="match status" value="1"/>
</dbReference>
<evidence type="ECO:0000313" key="16">
    <source>
        <dbReference type="EMBL" id="GAX79058.1"/>
    </source>
</evidence>
<dbReference type="EC" id="1.5.1.2" evidence="4 13"/>
<dbReference type="FunFam" id="3.40.50.720:FF:000190">
    <property type="entry name" value="Pyrroline-5-carboxylate reductase"/>
    <property type="match status" value="1"/>
</dbReference>
<dbReference type="Proteomes" id="UP000232323">
    <property type="component" value="Unassembled WGS sequence"/>
</dbReference>
<dbReference type="Gene3D" id="3.40.50.720">
    <property type="entry name" value="NAD(P)-binding Rossmann-like Domain"/>
    <property type="match status" value="1"/>
</dbReference>
<dbReference type="Pfam" id="PF14748">
    <property type="entry name" value="P5CR_dimer"/>
    <property type="match status" value="1"/>
</dbReference>
<keyword evidence="8 13" id="KW-0641">Proline biosynthesis</keyword>
<dbReference type="AlphaFoldDB" id="A0A250X7K1"/>
<dbReference type="GO" id="GO:0005737">
    <property type="term" value="C:cytoplasm"/>
    <property type="evidence" value="ECO:0007669"/>
    <property type="project" value="UniProtKB-SubCell"/>
</dbReference>
<dbReference type="PANTHER" id="PTHR11645">
    <property type="entry name" value="PYRROLINE-5-CARBOXYLATE REDUCTASE"/>
    <property type="match status" value="1"/>
</dbReference>
<dbReference type="InterPro" id="IPR000304">
    <property type="entry name" value="Pyrroline-COOH_reductase"/>
</dbReference>
<evidence type="ECO:0000256" key="2">
    <source>
        <dbReference type="ARBA" id="ARBA00005205"/>
    </source>
</evidence>
<keyword evidence="6" id="KW-0963">Cytoplasm</keyword>
<dbReference type="UniPathway" id="UPA00098">
    <property type="reaction ID" value="UER00361"/>
</dbReference>
<evidence type="ECO:0000256" key="5">
    <source>
        <dbReference type="ARBA" id="ARBA00021413"/>
    </source>
</evidence>
<evidence type="ECO:0000256" key="12">
    <source>
        <dbReference type="ARBA" id="ARBA00052690"/>
    </source>
</evidence>
<dbReference type="Pfam" id="PF03807">
    <property type="entry name" value="F420_oxidored"/>
    <property type="match status" value="1"/>
</dbReference>
<dbReference type="Gene3D" id="1.10.3730.10">
    <property type="entry name" value="ProC C-terminal domain-like"/>
    <property type="match status" value="1"/>
</dbReference>